<reference evidence="2" key="1">
    <citation type="submission" date="2018-05" db="EMBL/GenBank/DDBJ databases">
        <authorList>
            <person name="Lanie J.A."/>
            <person name="Ng W.-L."/>
            <person name="Kazmierczak K.M."/>
            <person name="Andrzejewski T.M."/>
            <person name="Davidsen T.M."/>
            <person name="Wayne K.J."/>
            <person name="Tettelin H."/>
            <person name="Glass J.I."/>
            <person name="Rusch D."/>
            <person name="Podicherti R."/>
            <person name="Tsui H.-C.T."/>
            <person name="Winkler M.E."/>
        </authorList>
    </citation>
    <scope>NUCLEOTIDE SEQUENCE</scope>
</reference>
<proteinExistence type="predicted"/>
<dbReference type="AlphaFoldDB" id="A0A382K7C8"/>
<dbReference type="InterPro" id="IPR000468">
    <property type="entry name" value="Barstar"/>
</dbReference>
<dbReference type="Pfam" id="PF01337">
    <property type="entry name" value="Barstar"/>
    <property type="match status" value="1"/>
</dbReference>
<organism evidence="2">
    <name type="scientific">marine metagenome</name>
    <dbReference type="NCBI Taxonomy" id="408172"/>
    <lineage>
        <taxon>unclassified sequences</taxon>
        <taxon>metagenomes</taxon>
        <taxon>ecological metagenomes</taxon>
    </lineage>
</organism>
<protein>
    <recommendedName>
        <fullName evidence="1">Barstar (barnase inhibitor) domain-containing protein</fullName>
    </recommendedName>
</protein>
<feature type="domain" description="Barstar (barnase inhibitor)" evidence="1">
    <location>
        <begin position="41"/>
        <end position="107"/>
    </location>
</feature>
<evidence type="ECO:0000313" key="2">
    <source>
        <dbReference type="EMBL" id="SVC19423.1"/>
    </source>
</evidence>
<accession>A0A382K7C8</accession>
<sequence>MKLIVSTFLLIGSFSYAQFALADCNYPKMNMDFPNGATATMEEMVAAQTSFKAYNANMDAYLDCLDNELSQVSEELDIYPDIKKLNNQKYDAAVDVLTKAADEWNAAVRAYKAQ</sequence>
<name>A0A382K7C8_9ZZZZ</name>
<evidence type="ECO:0000259" key="1">
    <source>
        <dbReference type="Pfam" id="PF01337"/>
    </source>
</evidence>
<gene>
    <name evidence="2" type="ORF">METZ01_LOCUS272277</name>
</gene>
<dbReference type="EMBL" id="UINC01078390">
    <property type="protein sequence ID" value="SVC19423.1"/>
    <property type="molecule type" value="Genomic_DNA"/>
</dbReference>